<proteinExistence type="predicted"/>
<protein>
    <submittedName>
        <fullName evidence="2">Alkyl hydroperoxide reductase AhpD</fullName>
    </submittedName>
</protein>
<sequence>MKNFPERSKEIGTLMGKLGMEVPEVLKSFGALHAASFKNAALDVKTKELIALGIAIAVRCDGCIASHVEAALKEGVTKEDVAETVSVAIVMGGGPSLVYGVEALEALSQFQAAAK</sequence>
<comment type="caution">
    <text evidence="2">The sequence shown here is derived from an EMBL/GenBank/DDBJ whole genome shotgun (WGS) entry which is preliminary data.</text>
</comment>
<feature type="domain" description="Carboxymuconolactone decarboxylase-like" evidence="1">
    <location>
        <begin position="23"/>
        <end position="105"/>
    </location>
</feature>
<gene>
    <name evidence="2" type="ORF">GCM10007878_26050</name>
</gene>
<dbReference type="PANTHER" id="PTHR33930">
    <property type="entry name" value="ALKYL HYDROPEROXIDE REDUCTASE AHPD"/>
    <property type="match status" value="1"/>
</dbReference>
<dbReference type="NCBIfam" id="TIGR00778">
    <property type="entry name" value="ahpD_dom"/>
    <property type="match status" value="1"/>
</dbReference>
<dbReference type="Gene3D" id="1.20.1290.10">
    <property type="entry name" value="AhpD-like"/>
    <property type="match status" value="1"/>
</dbReference>
<reference evidence="3" key="1">
    <citation type="journal article" date="2019" name="Int. J. Syst. Evol. Microbiol.">
        <title>The Global Catalogue of Microorganisms (GCM) 10K type strain sequencing project: providing services to taxonomists for standard genome sequencing and annotation.</title>
        <authorList>
            <consortium name="The Broad Institute Genomics Platform"/>
            <consortium name="The Broad Institute Genome Sequencing Center for Infectious Disease"/>
            <person name="Wu L."/>
            <person name="Ma J."/>
        </authorList>
    </citation>
    <scope>NUCLEOTIDE SEQUENCE [LARGE SCALE GENOMIC DNA]</scope>
    <source>
        <strain evidence="3">NBRC 100033</strain>
    </source>
</reference>
<dbReference type="PANTHER" id="PTHR33930:SF2">
    <property type="entry name" value="BLR3452 PROTEIN"/>
    <property type="match status" value="1"/>
</dbReference>
<name>A0ABQ5ZY83_9GAMM</name>
<accession>A0ABQ5ZY83</accession>
<organism evidence="2 3">
    <name type="scientific">Marinospirillum insulare</name>
    <dbReference type="NCBI Taxonomy" id="217169"/>
    <lineage>
        <taxon>Bacteria</taxon>
        <taxon>Pseudomonadati</taxon>
        <taxon>Pseudomonadota</taxon>
        <taxon>Gammaproteobacteria</taxon>
        <taxon>Oceanospirillales</taxon>
        <taxon>Oceanospirillaceae</taxon>
        <taxon>Marinospirillum</taxon>
    </lineage>
</organism>
<dbReference type="Proteomes" id="UP001156682">
    <property type="component" value="Unassembled WGS sequence"/>
</dbReference>
<dbReference type="InterPro" id="IPR004675">
    <property type="entry name" value="AhpD_core"/>
</dbReference>
<evidence type="ECO:0000313" key="3">
    <source>
        <dbReference type="Proteomes" id="UP001156682"/>
    </source>
</evidence>
<dbReference type="SUPFAM" id="SSF69118">
    <property type="entry name" value="AhpD-like"/>
    <property type="match status" value="1"/>
</dbReference>
<dbReference type="Pfam" id="PF02627">
    <property type="entry name" value="CMD"/>
    <property type="match status" value="1"/>
</dbReference>
<dbReference type="InterPro" id="IPR029032">
    <property type="entry name" value="AhpD-like"/>
</dbReference>
<dbReference type="EMBL" id="BSOR01000078">
    <property type="protein sequence ID" value="GLR65166.1"/>
    <property type="molecule type" value="Genomic_DNA"/>
</dbReference>
<evidence type="ECO:0000313" key="2">
    <source>
        <dbReference type="EMBL" id="GLR65166.1"/>
    </source>
</evidence>
<evidence type="ECO:0000259" key="1">
    <source>
        <dbReference type="Pfam" id="PF02627"/>
    </source>
</evidence>
<keyword evidence="3" id="KW-1185">Reference proteome</keyword>
<dbReference type="RefSeq" id="WP_084324583.1">
    <property type="nucleotide sequence ID" value="NZ_BSOR01000078.1"/>
</dbReference>
<dbReference type="InterPro" id="IPR003779">
    <property type="entry name" value="CMD-like"/>
</dbReference>